<comment type="function">
    <text evidence="1">S-adenosyl-L-methionine-dependent methyltransferase that specifically methylates the N(1) position of adenine in helix 25.1 in 25S rRNA. Required both for ribosomal 40S and 60S subunits biogenesis. Required for efficient pre-rRNA cleavage at site A2.</text>
</comment>
<dbReference type="GO" id="GO:0006364">
    <property type="term" value="P:rRNA processing"/>
    <property type="evidence" value="ECO:0007669"/>
    <property type="project" value="UniProtKB-UniRule"/>
</dbReference>
<dbReference type="Gene3D" id="3.40.50.150">
    <property type="entry name" value="Vaccinia Virus protein VP39"/>
    <property type="match status" value="1"/>
</dbReference>
<dbReference type="PANTHER" id="PTHR12787">
    <property type="entry name" value="RIBOSOMAL RNA-PROCESSING PROTEIN 8"/>
    <property type="match status" value="1"/>
</dbReference>
<keyword evidence="1" id="KW-0698">rRNA processing</keyword>
<dbReference type="InParanoid" id="S7XG88"/>
<proteinExistence type="inferred from homology"/>
<evidence type="ECO:0000313" key="3">
    <source>
        <dbReference type="Proteomes" id="UP000014978"/>
    </source>
</evidence>
<dbReference type="AlphaFoldDB" id="S7XG88"/>
<gene>
    <name evidence="2" type="ORF">SLOPH_2420</name>
</gene>
<dbReference type="GO" id="GO:0032259">
    <property type="term" value="P:methylation"/>
    <property type="evidence" value="ECO:0007669"/>
    <property type="project" value="UniProtKB-KW"/>
</dbReference>
<dbReference type="Proteomes" id="UP000014978">
    <property type="component" value="Unassembled WGS sequence"/>
</dbReference>
<organism evidence="2 3">
    <name type="scientific">Spraguea lophii (strain 42_110)</name>
    <name type="common">Microsporidian parasite</name>
    <dbReference type="NCBI Taxonomy" id="1358809"/>
    <lineage>
        <taxon>Eukaryota</taxon>
        <taxon>Fungi</taxon>
        <taxon>Fungi incertae sedis</taxon>
        <taxon>Microsporidia</taxon>
        <taxon>Spragueidae</taxon>
        <taxon>Spraguea</taxon>
    </lineage>
</organism>
<keyword evidence="1 2" id="KW-0808">Transferase</keyword>
<dbReference type="Pfam" id="PF05148">
    <property type="entry name" value="Methyltransf_8"/>
    <property type="match status" value="1"/>
</dbReference>
<evidence type="ECO:0000313" key="2">
    <source>
        <dbReference type="EMBL" id="EPR78059.1"/>
    </source>
</evidence>
<dbReference type="InterPro" id="IPR007823">
    <property type="entry name" value="RRP8"/>
</dbReference>
<dbReference type="CDD" id="cd02440">
    <property type="entry name" value="AdoMet_MTases"/>
    <property type="match status" value="1"/>
</dbReference>
<sequence length="185" mass="21952">MSLKKKLEDRLSGGKFRMINEIMGNKKINNNIIKEYYSYYDKQKMKWKNNPLDWIIMFLKKRKNIRKLKIADIGCGMGELKNKIGGNVDLYDKYPVRDDVERCDMDNINSEDKKYDVIVYSLSLMKDCIGEAIKEANRILKENGIMIISELSSRIKKDFIKNIEKMGFKIKERKMEKYFGIFVFE</sequence>
<dbReference type="FunCoup" id="S7XG88">
    <property type="interactions" value="130"/>
</dbReference>
<keyword evidence="3" id="KW-1185">Reference proteome</keyword>
<dbReference type="GO" id="GO:0005730">
    <property type="term" value="C:nucleolus"/>
    <property type="evidence" value="ECO:0007669"/>
    <property type="project" value="UniProtKB-SubCell"/>
</dbReference>
<reference evidence="3" key="1">
    <citation type="journal article" date="2013" name="PLoS Genet.">
        <title>The genome of Spraguea lophii and the basis of host-microsporidian interactions.</title>
        <authorList>
            <person name="Campbell S.E."/>
            <person name="Williams T.A."/>
            <person name="Yousuf A."/>
            <person name="Soanes D.M."/>
            <person name="Paszkiewicz K.H."/>
            <person name="Williams B.A.P."/>
        </authorList>
    </citation>
    <scope>NUCLEOTIDE SEQUENCE [LARGE SCALE GENOMIC DNA]</scope>
    <source>
        <strain evidence="3">42_110</strain>
    </source>
</reference>
<comment type="similarity">
    <text evidence="1">Belongs to the methyltransferase superfamily. RRP8 family.</text>
</comment>
<dbReference type="EC" id="2.1.1.-" evidence="1"/>
<accession>S7XG88</accession>
<dbReference type="STRING" id="1358809.S7XG88"/>
<dbReference type="SUPFAM" id="SSF53335">
    <property type="entry name" value="S-adenosyl-L-methionine-dependent methyltransferases"/>
    <property type="match status" value="1"/>
</dbReference>
<dbReference type="GO" id="GO:0008168">
    <property type="term" value="F:methyltransferase activity"/>
    <property type="evidence" value="ECO:0007669"/>
    <property type="project" value="UniProtKB-KW"/>
</dbReference>
<evidence type="ECO:0000256" key="1">
    <source>
        <dbReference type="RuleBase" id="RU365074"/>
    </source>
</evidence>
<dbReference type="VEuPathDB" id="MicrosporidiaDB:SLOPH_2420"/>
<protein>
    <recommendedName>
        <fullName evidence="1">Ribosomal RNA-processing protein 8</fullName>
        <ecNumber evidence="1">2.1.1.-</ecNumber>
    </recommendedName>
</protein>
<keyword evidence="1 2" id="KW-0489">Methyltransferase</keyword>
<dbReference type="InterPro" id="IPR029063">
    <property type="entry name" value="SAM-dependent_MTases_sf"/>
</dbReference>
<keyword evidence="1" id="KW-0539">Nucleus</keyword>
<dbReference type="EMBL" id="ATCN01001065">
    <property type="protein sequence ID" value="EPR78059.1"/>
    <property type="molecule type" value="Genomic_DNA"/>
</dbReference>
<dbReference type="PANTHER" id="PTHR12787:SF0">
    <property type="entry name" value="RIBOSOMAL RNA-PROCESSING PROTEIN 8"/>
    <property type="match status" value="1"/>
</dbReference>
<feature type="non-terminal residue" evidence="2">
    <location>
        <position position="185"/>
    </location>
</feature>
<comment type="caution">
    <text evidence="2">The sequence shown here is derived from an EMBL/GenBank/DDBJ whole genome shotgun (WGS) entry which is preliminary data.</text>
</comment>
<dbReference type="HOGENOM" id="CLU_027694_1_2_1"/>
<dbReference type="OMA" id="HEGFRAQ"/>
<keyword evidence="1" id="KW-0949">S-adenosyl-L-methionine</keyword>
<comment type="subcellular location">
    <subcellularLocation>
        <location evidence="1">Nucleus</location>
        <location evidence="1">Nucleolus</location>
    </subcellularLocation>
</comment>
<name>S7XG88_SPRLO</name>
<dbReference type="OrthoDB" id="10258825at2759"/>